<evidence type="ECO:0000259" key="1">
    <source>
        <dbReference type="Pfam" id="PF13843"/>
    </source>
</evidence>
<evidence type="ECO:0000313" key="2">
    <source>
        <dbReference type="Proteomes" id="UP000301870"/>
    </source>
</evidence>
<reference evidence="3" key="1">
    <citation type="submission" date="2025-08" db="UniProtKB">
        <authorList>
            <consortium name="RefSeq"/>
        </authorList>
    </citation>
    <scope>IDENTIFICATION</scope>
    <source>
        <strain evidence="3">Ishihara</strain>
        <tissue evidence="3">Whole body</tissue>
    </source>
</reference>
<gene>
    <name evidence="3" type="primary">LOC111354283</name>
</gene>
<dbReference type="RefSeq" id="XP_022823399.1">
    <property type="nucleotide sequence ID" value="XM_022967631.1"/>
</dbReference>
<accession>A0A9J7E7U9</accession>
<dbReference type="Pfam" id="PF13843">
    <property type="entry name" value="DDE_Tnp_1_7"/>
    <property type="match status" value="1"/>
</dbReference>
<evidence type="ECO:0000313" key="3">
    <source>
        <dbReference type="RefSeq" id="XP_022823399.1"/>
    </source>
</evidence>
<proteinExistence type="predicted"/>
<dbReference type="PANTHER" id="PTHR47272">
    <property type="entry name" value="DDE_TNP_1_7 DOMAIN-CONTAINING PROTEIN"/>
    <property type="match status" value="1"/>
</dbReference>
<dbReference type="Proteomes" id="UP000301870">
    <property type="component" value="Chromosome 18"/>
</dbReference>
<dbReference type="PANTHER" id="PTHR47272:SF1">
    <property type="entry name" value="PIGGYBAC TRANSPOSABLE ELEMENT-DERIVED PROTEIN 3-LIKE"/>
    <property type="match status" value="1"/>
</dbReference>
<name>A0A9J7E7U9_SPOLT</name>
<organism evidence="2 3">
    <name type="scientific">Spodoptera litura</name>
    <name type="common">Asian cotton leafworm</name>
    <dbReference type="NCBI Taxonomy" id="69820"/>
    <lineage>
        <taxon>Eukaryota</taxon>
        <taxon>Metazoa</taxon>
        <taxon>Ecdysozoa</taxon>
        <taxon>Arthropoda</taxon>
        <taxon>Hexapoda</taxon>
        <taxon>Insecta</taxon>
        <taxon>Pterygota</taxon>
        <taxon>Neoptera</taxon>
        <taxon>Endopterygota</taxon>
        <taxon>Lepidoptera</taxon>
        <taxon>Glossata</taxon>
        <taxon>Ditrysia</taxon>
        <taxon>Noctuoidea</taxon>
        <taxon>Noctuidae</taxon>
        <taxon>Amphipyrinae</taxon>
        <taxon>Spodoptera</taxon>
    </lineage>
</organism>
<keyword evidence="2" id="KW-1185">Reference proteome</keyword>
<dbReference type="AlphaFoldDB" id="A0A9J7E7U9"/>
<sequence>MVYDFFPYDGANTFQRVPFTEWEENYLGVGGKTVVRLCKTISNKVLSTVYFDNWFTSLELLHYLRNEFGILSLGTIRKDRLRNCHLSSDKDMKKKGRGTYEVVCDNGKRLAVTKWVDNQCIHIASSFCAQDPVTTIDRYDKKEKRRVSVSCPHVVKVYNAHMGGVDIADMLTALYRIRMKTRRWYLSIFAQLLDIALNNSWLLHRRDCMQNGHENKLSLKKFRIQAALALMTTNTKSQFPRGALDPGPDTITKPFIPRPVDESRLDCFDHFPVYTSQGRCRLCKSGKTMVLCSKCEQRLCFTVKKNCFLLFHKNK</sequence>
<dbReference type="GeneID" id="111354283"/>
<dbReference type="InterPro" id="IPR029526">
    <property type="entry name" value="PGBD"/>
</dbReference>
<protein>
    <submittedName>
        <fullName evidence="3">PiggyBac transposable element-derived protein 2-like isoform X2</fullName>
    </submittedName>
</protein>
<feature type="domain" description="PiggyBac transposable element-derived protein" evidence="1">
    <location>
        <begin position="24"/>
        <end position="201"/>
    </location>
</feature>